<organism evidence="4 5">
    <name type="scientific">candidate division KD3-62 bacterium DG_56</name>
    <dbReference type="NCBI Taxonomy" id="1704032"/>
    <lineage>
        <taxon>Bacteria</taxon>
        <taxon>candidate division KD3-62</taxon>
    </lineage>
</organism>
<dbReference type="SUPFAM" id="SSF63411">
    <property type="entry name" value="LuxS/MPP-like metallohydrolase"/>
    <property type="match status" value="4"/>
</dbReference>
<sequence length="813" mass="88857">MTIVGLDQVRESQLDNGLTVLLKPVPGCATATCWIWYRVGSRCERPGITGASHWVEHMLFKGTERFRPGQIMDEVARRGGYCNGFTWTDYTVYFETLPAEHLELGLEIEADRMVNARFDAQDVDSERTVIISEREGAENEPEYLLSEAVIASAFQVHPYRFPVVGWKCDLRAMTRDELEGYYRQFYAPNNAVLVLVGDFDPTEALARAQARFSGIPRGPEIEPIRAIEPEQEGERRVTVRRPGGTAYLIAAFHTPAGEHEDTIPLLVLSAVLNGAPHIGMSGEYLGRSARLYRALVDTGLAASTGAHFPLTVDPHLLECFAVARTGAELAALESALFRELQRLASDPVSAEEFDKAIRQTQAQMAYASDGVTSQAYALGRYHLVSSYRYLDTLAEGLPRVTPEDVQRVAAHYLSENNRTAGWFIPTEPSDAGGVGEVSAHAHFFATGVPSIPSATTGAGPSEGAHLDFPIIRETLDNGAALLMSPNSRTPAIAVHGSVNAGAVADGDQPGLAQMTARLLRRGTESRTARQIAEEAESVGASIEFGAGREEAHFGAKCLPEDLPGVLELVADCLVSPVFPADQVELVRGQMLTEIDEREDSTRSRAHRELQERLFPSPHPYHAPTGGYRESVEQITRDGLVTFHRSHYDGVGAVVTVAGALDPLAVRAAVADTIGRLPHLDAATPEIPPVPDQPPAQRVDIPMPHKFQCDIALGDRSLVRDDPDYYALNAANLILGRLGLNGRLGRVVRETLGLAYYSLSHLDAWRWAGRWLAFAGVNADNIERAIDAIRAEMTRIAHEPVTDEELADARNHWI</sequence>
<proteinExistence type="inferred from homology"/>
<evidence type="ECO:0000259" key="2">
    <source>
        <dbReference type="Pfam" id="PF00675"/>
    </source>
</evidence>
<comment type="caution">
    <text evidence="4">The sequence shown here is derived from an EMBL/GenBank/DDBJ whole genome shotgun (WGS) entry which is preliminary data.</text>
</comment>
<dbReference type="Pfam" id="PF05193">
    <property type="entry name" value="Peptidase_M16_C"/>
    <property type="match status" value="2"/>
</dbReference>
<feature type="non-terminal residue" evidence="4">
    <location>
        <position position="813"/>
    </location>
</feature>
<gene>
    <name evidence="4" type="ORF">AMK68_04380</name>
</gene>
<evidence type="ECO:0000256" key="1">
    <source>
        <dbReference type="ARBA" id="ARBA00007261"/>
    </source>
</evidence>
<feature type="domain" description="Peptidase M16 N-terminal" evidence="2">
    <location>
        <begin position="21"/>
        <end position="161"/>
    </location>
</feature>
<feature type="domain" description="Peptidase M16 N-terminal" evidence="2">
    <location>
        <begin position="488"/>
        <end position="612"/>
    </location>
</feature>
<evidence type="ECO:0000313" key="4">
    <source>
        <dbReference type="EMBL" id="KPJ62880.1"/>
    </source>
</evidence>
<name>A0A0S7XK81_9BACT</name>
<dbReference type="InterPro" id="IPR050361">
    <property type="entry name" value="MPP/UQCRC_Complex"/>
</dbReference>
<dbReference type="Proteomes" id="UP000052020">
    <property type="component" value="Unassembled WGS sequence"/>
</dbReference>
<feature type="domain" description="Peptidase M16 C-terminal" evidence="3">
    <location>
        <begin position="634"/>
        <end position="810"/>
    </location>
</feature>
<dbReference type="InterPro" id="IPR007863">
    <property type="entry name" value="Peptidase_M16_C"/>
</dbReference>
<dbReference type="Pfam" id="PF00675">
    <property type="entry name" value="Peptidase_M16"/>
    <property type="match status" value="2"/>
</dbReference>
<reference evidence="4 5" key="1">
    <citation type="journal article" date="2015" name="Microbiome">
        <title>Genomic resolution of linkages in carbon, nitrogen, and sulfur cycling among widespread estuary sediment bacteria.</title>
        <authorList>
            <person name="Baker B.J."/>
            <person name="Lazar C.S."/>
            <person name="Teske A.P."/>
            <person name="Dick G.J."/>
        </authorList>
    </citation>
    <scope>NUCLEOTIDE SEQUENCE [LARGE SCALE GENOMIC DNA]</scope>
    <source>
        <strain evidence="4">DG_56</strain>
    </source>
</reference>
<dbReference type="AlphaFoldDB" id="A0A0S7XK81"/>
<accession>A0A0S7XK81</accession>
<protein>
    <recommendedName>
        <fullName evidence="6">Peptidase M16</fullName>
    </recommendedName>
</protein>
<evidence type="ECO:0008006" key="6">
    <source>
        <dbReference type="Google" id="ProtNLM"/>
    </source>
</evidence>
<dbReference type="InterPro" id="IPR011765">
    <property type="entry name" value="Pept_M16_N"/>
</dbReference>
<dbReference type="PANTHER" id="PTHR11851:SF49">
    <property type="entry name" value="MITOCHONDRIAL-PROCESSING PEPTIDASE SUBUNIT ALPHA"/>
    <property type="match status" value="1"/>
</dbReference>
<feature type="domain" description="Peptidase M16 C-terminal" evidence="3">
    <location>
        <begin position="173"/>
        <end position="359"/>
    </location>
</feature>
<evidence type="ECO:0000259" key="3">
    <source>
        <dbReference type="Pfam" id="PF05193"/>
    </source>
</evidence>
<dbReference type="GO" id="GO:0046872">
    <property type="term" value="F:metal ion binding"/>
    <property type="evidence" value="ECO:0007669"/>
    <property type="project" value="InterPro"/>
</dbReference>
<dbReference type="EMBL" id="LIZY01000099">
    <property type="protein sequence ID" value="KPJ62880.1"/>
    <property type="molecule type" value="Genomic_DNA"/>
</dbReference>
<comment type="similarity">
    <text evidence="1">Belongs to the peptidase M16 family.</text>
</comment>
<dbReference type="Gene3D" id="3.30.830.10">
    <property type="entry name" value="Metalloenzyme, LuxS/M16 peptidase-like"/>
    <property type="match status" value="4"/>
</dbReference>
<dbReference type="PANTHER" id="PTHR11851">
    <property type="entry name" value="METALLOPROTEASE"/>
    <property type="match status" value="1"/>
</dbReference>
<evidence type="ECO:0000313" key="5">
    <source>
        <dbReference type="Proteomes" id="UP000052020"/>
    </source>
</evidence>
<dbReference type="InterPro" id="IPR011249">
    <property type="entry name" value="Metalloenz_LuxS/M16"/>
</dbReference>